<dbReference type="AlphaFoldDB" id="G7US87"/>
<dbReference type="Proteomes" id="UP000005870">
    <property type="component" value="Chromosome"/>
</dbReference>
<dbReference type="HOGENOM" id="CLU_184606_0_1_6"/>
<name>G7US87_PSEUP</name>
<gene>
    <name evidence="1" type="ordered locus">DSC_00515</name>
</gene>
<dbReference type="KEGG" id="psd:DSC_00515"/>
<dbReference type="STRING" id="1045855.DSC_00515"/>
<dbReference type="EMBL" id="CP003093">
    <property type="protein sequence ID" value="AER54756.1"/>
    <property type="molecule type" value="Genomic_DNA"/>
</dbReference>
<accession>G7US87</accession>
<organism evidence="1 2">
    <name type="scientific">Pseudoxanthomonas spadix (strain BD-a59)</name>
    <dbReference type="NCBI Taxonomy" id="1045855"/>
    <lineage>
        <taxon>Bacteria</taxon>
        <taxon>Pseudomonadati</taxon>
        <taxon>Pseudomonadota</taxon>
        <taxon>Gammaproteobacteria</taxon>
        <taxon>Lysobacterales</taxon>
        <taxon>Lysobacteraceae</taxon>
        <taxon>Pseudoxanthomonas</taxon>
    </lineage>
</organism>
<proteinExistence type="predicted"/>
<reference evidence="1 2" key="1">
    <citation type="journal article" date="2012" name="J. Bacteriol.">
        <title>Complete Genome Sequence of the BTEX-Degrading Bacterium Pseudoxanthomonas spadix BD-a59.</title>
        <authorList>
            <person name="Lee S.H."/>
            <person name="Jin H.M."/>
            <person name="Lee H.J."/>
            <person name="Kim J.M."/>
            <person name="Jeon C.O."/>
        </authorList>
    </citation>
    <scope>NUCLEOTIDE SEQUENCE [LARGE SCALE GENOMIC DNA]</scope>
    <source>
        <strain evidence="1 2">BD-a59</strain>
    </source>
</reference>
<protein>
    <submittedName>
        <fullName evidence="1">Uncharacterized protein</fullName>
    </submittedName>
</protein>
<evidence type="ECO:0000313" key="1">
    <source>
        <dbReference type="EMBL" id="AER54756.1"/>
    </source>
</evidence>
<evidence type="ECO:0000313" key="2">
    <source>
        <dbReference type="Proteomes" id="UP000005870"/>
    </source>
</evidence>
<keyword evidence="2" id="KW-1185">Reference proteome</keyword>
<sequence length="76" mass="8306">MASQYASPQQLDAMLGALEQDLPALVAAHPSPGEFWNAFMRRVDPIEDSTCDDDDTVLPRLNAMLAPYGMRIAAVE</sequence>